<dbReference type="Pfam" id="PF22480">
    <property type="entry name" value="DUF6984"/>
    <property type="match status" value="1"/>
</dbReference>
<protein>
    <recommendedName>
        <fullName evidence="1">DUF6984 domain-containing protein</fullName>
    </recommendedName>
</protein>
<evidence type="ECO:0000259" key="1">
    <source>
        <dbReference type="Pfam" id="PF22480"/>
    </source>
</evidence>
<proteinExistence type="predicted"/>
<name>A0ABV2PVM8_9GAMM</name>
<dbReference type="EMBL" id="JBEPSD010000001">
    <property type="protein sequence ID" value="MET4569098.1"/>
    <property type="molecule type" value="Genomic_DNA"/>
</dbReference>
<feature type="domain" description="DUF6984" evidence="1">
    <location>
        <begin position="12"/>
        <end position="108"/>
    </location>
</feature>
<gene>
    <name evidence="2" type="ORF">ABIE04_001425</name>
</gene>
<organism evidence="2 3">
    <name type="scientific">Rhodanobacter soli</name>
    <dbReference type="NCBI Taxonomy" id="590609"/>
    <lineage>
        <taxon>Bacteria</taxon>
        <taxon>Pseudomonadati</taxon>
        <taxon>Pseudomonadota</taxon>
        <taxon>Gammaproteobacteria</taxon>
        <taxon>Lysobacterales</taxon>
        <taxon>Rhodanobacteraceae</taxon>
        <taxon>Rhodanobacter</taxon>
    </lineage>
</organism>
<keyword evidence="3" id="KW-1185">Reference proteome</keyword>
<evidence type="ECO:0000313" key="2">
    <source>
        <dbReference type="EMBL" id="MET4569098.1"/>
    </source>
</evidence>
<reference evidence="2 3" key="1">
    <citation type="submission" date="2024-06" db="EMBL/GenBank/DDBJ databases">
        <title>Sorghum-associated microbial communities from plants grown in Nebraska, USA.</title>
        <authorList>
            <person name="Schachtman D."/>
        </authorList>
    </citation>
    <scope>NUCLEOTIDE SEQUENCE [LARGE SCALE GENOMIC DNA]</scope>
    <source>
        <strain evidence="2 3">1757</strain>
    </source>
</reference>
<evidence type="ECO:0000313" key="3">
    <source>
        <dbReference type="Proteomes" id="UP001549251"/>
    </source>
</evidence>
<accession>A0ABV2PVM8</accession>
<dbReference type="InterPro" id="IPR054253">
    <property type="entry name" value="DUF6984"/>
</dbReference>
<comment type="caution">
    <text evidence="2">The sequence shown here is derived from an EMBL/GenBank/DDBJ whole genome shotgun (WGS) entry which is preliminary data.</text>
</comment>
<dbReference type="RefSeq" id="WP_354547991.1">
    <property type="nucleotide sequence ID" value="NZ_JBEPSD010000001.1"/>
</dbReference>
<sequence>MNQTPSHIEIDRPLSIDERAVVQWLLEHGNGDNTTFLEQLGQARVARLCGCGCASIDFAVNGKHPQQFAMRTLSDYQWRDDHGHLFGAYVFEQDGLLAGLDLWSIDGQSTPNAMPPIEHLVPLGTAQV</sequence>
<dbReference type="Proteomes" id="UP001549251">
    <property type="component" value="Unassembled WGS sequence"/>
</dbReference>